<dbReference type="Gene3D" id="2.170.130.10">
    <property type="entry name" value="TonB-dependent receptor, plug domain"/>
    <property type="match status" value="1"/>
</dbReference>
<keyword evidence="1" id="KW-0998">Cell outer membrane</keyword>
<dbReference type="SUPFAM" id="SSF56935">
    <property type="entry name" value="Porins"/>
    <property type="match status" value="1"/>
</dbReference>
<dbReference type="PROSITE" id="PS52016">
    <property type="entry name" value="TONB_DEPENDENT_REC_3"/>
    <property type="match status" value="1"/>
</dbReference>
<evidence type="ECO:0000256" key="1">
    <source>
        <dbReference type="PROSITE-ProRule" id="PRU01360"/>
    </source>
</evidence>
<comment type="subcellular location">
    <subcellularLocation>
        <location evidence="1">Cell outer membrane</location>
        <topology evidence="1">Multi-pass membrane protein</topology>
    </subcellularLocation>
</comment>
<name>A0A2A4WUR4_9GAMM</name>
<dbReference type="EMBL" id="NVUL01000115">
    <property type="protein sequence ID" value="PCI73781.1"/>
    <property type="molecule type" value="Genomic_DNA"/>
</dbReference>
<dbReference type="PANTHER" id="PTHR40980">
    <property type="entry name" value="PLUG DOMAIN-CONTAINING PROTEIN"/>
    <property type="match status" value="1"/>
</dbReference>
<dbReference type="Proteomes" id="UP000218767">
    <property type="component" value="Unassembled WGS sequence"/>
</dbReference>
<keyword evidence="2" id="KW-0732">Signal</keyword>
<proteinExistence type="inferred from homology"/>
<reference evidence="5" key="1">
    <citation type="submission" date="2017-08" db="EMBL/GenBank/DDBJ databases">
        <title>A dynamic microbial community with high functional redundancy inhabits the cold, oxic subseafloor aquifer.</title>
        <authorList>
            <person name="Tully B.J."/>
            <person name="Wheat C.G."/>
            <person name="Glazer B.T."/>
            <person name="Huber J.A."/>
        </authorList>
    </citation>
    <scope>NUCLEOTIDE SEQUENCE [LARGE SCALE GENOMIC DNA]</scope>
</reference>
<dbReference type="InterPro" id="IPR012910">
    <property type="entry name" value="Plug_dom"/>
</dbReference>
<evidence type="ECO:0000313" key="5">
    <source>
        <dbReference type="Proteomes" id="UP000218767"/>
    </source>
</evidence>
<keyword evidence="1" id="KW-1134">Transmembrane beta strand</keyword>
<comment type="similarity">
    <text evidence="1">Belongs to the TonB-dependent receptor family.</text>
</comment>
<dbReference type="InterPro" id="IPR039426">
    <property type="entry name" value="TonB-dep_rcpt-like"/>
</dbReference>
<gene>
    <name evidence="4" type="ORF">COB20_15905</name>
</gene>
<evidence type="ECO:0000259" key="3">
    <source>
        <dbReference type="Pfam" id="PF07715"/>
    </source>
</evidence>
<evidence type="ECO:0000313" key="4">
    <source>
        <dbReference type="EMBL" id="PCI73781.1"/>
    </source>
</evidence>
<comment type="caution">
    <text evidence="4">The sequence shown here is derived from an EMBL/GenBank/DDBJ whole genome shotgun (WGS) entry which is preliminary data.</text>
</comment>
<feature type="chain" id="PRO_5012833811" description="TonB-dependent receptor plug domain-containing protein" evidence="2">
    <location>
        <begin position="29"/>
        <end position="332"/>
    </location>
</feature>
<dbReference type="InterPro" id="IPR037066">
    <property type="entry name" value="Plug_dom_sf"/>
</dbReference>
<accession>A0A2A4WUR4</accession>
<feature type="signal peptide" evidence="2">
    <location>
        <begin position="1"/>
        <end position="28"/>
    </location>
</feature>
<feature type="domain" description="TonB-dependent receptor plug" evidence="3">
    <location>
        <begin position="61"/>
        <end position="160"/>
    </location>
</feature>
<keyword evidence="1" id="KW-0813">Transport</keyword>
<sequence>MNLNRSRRAVLLGTATSFLFAGSAATIAQDSATEDESVFEEIVVSGIRASLKTANDRKRGAANFIDGIAAEDLGKFPDQNVAESLQRVTGVTINRVAGEGSEITVRGFGPEFNIVRINDRTLATVTEERNFDFQILPSELIIGADVAKTPTANMWGGSIGANINLRTARPLDNPGFNMSLSAQGRYQDLAESFDPKFSGVFSNTFADDTFGVLLGIAYEDRLTRTDESRNGEGNANGFLLFDADSANCQDADATPDPIFTSTIYQGSVVSPIIDLSSDPSVILSFEHQSRWCCNVASLTVEVSGDGGATWPTSFQVESSTIVNGQFNGVFEE</sequence>
<dbReference type="PANTHER" id="PTHR40980:SF3">
    <property type="entry name" value="TONB-DEPENDENT RECEPTOR-LIKE BETA-BARREL DOMAIN-CONTAINING PROTEIN"/>
    <property type="match status" value="1"/>
</dbReference>
<dbReference type="GO" id="GO:0009279">
    <property type="term" value="C:cell outer membrane"/>
    <property type="evidence" value="ECO:0007669"/>
    <property type="project" value="UniProtKB-SubCell"/>
</dbReference>
<dbReference type="AlphaFoldDB" id="A0A2A4WUR4"/>
<keyword evidence="1" id="KW-0812">Transmembrane</keyword>
<dbReference type="Pfam" id="PF07715">
    <property type="entry name" value="Plug"/>
    <property type="match status" value="1"/>
</dbReference>
<protein>
    <recommendedName>
        <fullName evidence="3">TonB-dependent receptor plug domain-containing protein</fullName>
    </recommendedName>
</protein>
<feature type="non-terminal residue" evidence="4">
    <location>
        <position position="332"/>
    </location>
</feature>
<organism evidence="4 5">
    <name type="scientific">SAR86 cluster bacterium</name>
    <dbReference type="NCBI Taxonomy" id="2030880"/>
    <lineage>
        <taxon>Bacteria</taxon>
        <taxon>Pseudomonadati</taxon>
        <taxon>Pseudomonadota</taxon>
        <taxon>Gammaproteobacteria</taxon>
        <taxon>SAR86 cluster</taxon>
    </lineage>
</organism>
<evidence type="ECO:0000256" key="2">
    <source>
        <dbReference type="SAM" id="SignalP"/>
    </source>
</evidence>
<keyword evidence="1" id="KW-0472">Membrane</keyword>